<sequence length="54" mass="5502">MPAAIRGIVFPGKQPALAHDIALVRGIAGIGLASLNGKRRLALRNAANSADAVQ</sequence>
<gene>
    <name evidence="1" type="ORF">J2804_002106</name>
</gene>
<evidence type="ECO:0000313" key="2">
    <source>
        <dbReference type="Proteomes" id="UP001264340"/>
    </source>
</evidence>
<dbReference type="EMBL" id="JAVDRP010000003">
    <property type="protein sequence ID" value="MDR6408713.1"/>
    <property type="molecule type" value="Genomic_DNA"/>
</dbReference>
<dbReference type="Proteomes" id="UP001264340">
    <property type="component" value="Unassembled WGS sequence"/>
</dbReference>
<name>A0ABU1LPP3_9BURK</name>
<reference evidence="1 2" key="1">
    <citation type="submission" date="2023-07" db="EMBL/GenBank/DDBJ databases">
        <title>Sorghum-associated microbial communities from plants grown in Nebraska, USA.</title>
        <authorList>
            <person name="Schachtman D."/>
        </authorList>
    </citation>
    <scope>NUCLEOTIDE SEQUENCE [LARGE SCALE GENOMIC DNA]</scope>
    <source>
        <strain evidence="1 2">DS1316</strain>
    </source>
</reference>
<proteinExistence type="predicted"/>
<dbReference type="RefSeq" id="WP_310120019.1">
    <property type="nucleotide sequence ID" value="NZ_JAVDQV010000009.1"/>
</dbReference>
<evidence type="ECO:0000313" key="1">
    <source>
        <dbReference type="EMBL" id="MDR6408713.1"/>
    </source>
</evidence>
<protein>
    <submittedName>
        <fullName evidence="1">Uncharacterized protein</fullName>
    </submittedName>
</protein>
<accession>A0ABU1LPP3</accession>
<keyword evidence="2" id="KW-1185">Reference proteome</keyword>
<comment type="caution">
    <text evidence="1">The sequence shown here is derived from an EMBL/GenBank/DDBJ whole genome shotgun (WGS) entry which is preliminary data.</text>
</comment>
<organism evidence="1 2">
    <name type="scientific">Paraburkholderia terricola</name>
    <dbReference type="NCBI Taxonomy" id="169427"/>
    <lineage>
        <taxon>Bacteria</taxon>
        <taxon>Pseudomonadati</taxon>
        <taxon>Pseudomonadota</taxon>
        <taxon>Betaproteobacteria</taxon>
        <taxon>Burkholderiales</taxon>
        <taxon>Burkholderiaceae</taxon>
        <taxon>Paraburkholderia</taxon>
    </lineage>
</organism>